<evidence type="ECO:0000313" key="7">
    <source>
        <dbReference type="Proteomes" id="UP000050700"/>
    </source>
</evidence>
<dbReference type="Proteomes" id="UP000050700">
    <property type="component" value="Unassembled WGS sequence"/>
</dbReference>
<dbReference type="SMART" id="SM00382">
    <property type="entry name" value="AAA"/>
    <property type="match status" value="1"/>
</dbReference>
<dbReference type="Gene3D" id="3.40.50.300">
    <property type="entry name" value="P-loop containing nucleotide triphosphate hydrolases"/>
    <property type="match status" value="1"/>
</dbReference>
<evidence type="ECO:0000256" key="3">
    <source>
        <dbReference type="ARBA" id="ARBA00022741"/>
    </source>
</evidence>
<dbReference type="Pfam" id="PF00005">
    <property type="entry name" value="ABC_tran"/>
    <property type="match status" value="1"/>
</dbReference>
<dbReference type="PROSITE" id="PS50893">
    <property type="entry name" value="ABC_TRANSPORTER_2"/>
    <property type="match status" value="1"/>
</dbReference>
<keyword evidence="2" id="KW-0813">Transport</keyword>
<dbReference type="SUPFAM" id="SSF52540">
    <property type="entry name" value="P-loop containing nucleoside triphosphate hydrolases"/>
    <property type="match status" value="1"/>
</dbReference>
<evidence type="ECO:0000313" key="6">
    <source>
        <dbReference type="EMBL" id="KIS35226.1"/>
    </source>
</evidence>
<organism evidence="6 7">
    <name type="scientific">Haemophilus influenzae</name>
    <dbReference type="NCBI Taxonomy" id="727"/>
    <lineage>
        <taxon>Bacteria</taxon>
        <taxon>Pseudomonadati</taxon>
        <taxon>Pseudomonadota</taxon>
        <taxon>Gammaproteobacteria</taxon>
        <taxon>Pasteurellales</taxon>
        <taxon>Pasteurellaceae</taxon>
        <taxon>Haemophilus</taxon>
    </lineage>
</organism>
<dbReference type="RefSeq" id="WP_080332767.1">
    <property type="nucleotide sequence ID" value="NZ_CP089168.1"/>
</dbReference>
<sequence>MLLETQNLAIGYEGKTLVQHIQFTLEENQICCLLGANGAGKSTFLKTLLGLQPPIGGDIVWQGKSLSDYSPTELARHIAYVPQAHSHLFPFLVQDMVMMGRSAFLKWYQTPKKSDLDLALMALQELDIAHLAQRYYHQLSGGEKQLVLIARAIAQQAKLLIMDEPTSSLDFGNQIRVLEKIKQLQKQKIALIISTHNLQQAAFLGDNIVLLDQQFGFQQGDKKHLLTLENLAKIYRTSPERLHQHLNNYIEKSL</sequence>
<dbReference type="FunFam" id="3.40.50.300:FF:000134">
    <property type="entry name" value="Iron-enterobactin ABC transporter ATP-binding protein"/>
    <property type="match status" value="1"/>
</dbReference>
<dbReference type="InterPro" id="IPR003593">
    <property type="entry name" value="AAA+_ATPase"/>
</dbReference>
<dbReference type="PROSITE" id="PS00211">
    <property type="entry name" value="ABC_TRANSPORTER_1"/>
    <property type="match status" value="1"/>
</dbReference>
<comment type="similarity">
    <text evidence="1">Belongs to the ABC transporter superfamily.</text>
</comment>
<evidence type="ECO:0000259" key="5">
    <source>
        <dbReference type="PROSITE" id="PS50893"/>
    </source>
</evidence>
<dbReference type="PATRIC" id="fig|727.582.peg.762"/>
<comment type="caution">
    <text evidence="6">The sequence shown here is derived from an EMBL/GenBank/DDBJ whole genome shotgun (WGS) entry which is preliminary data.</text>
</comment>
<dbReference type="GO" id="GO:0016887">
    <property type="term" value="F:ATP hydrolysis activity"/>
    <property type="evidence" value="ECO:0007669"/>
    <property type="project" value="InterPro"/>
</dbReference>
<dbReference type="InterPro" id="IPR003439">
    <property type="entry name" value="ABC_transporter-like_ATP-bd"/>
</dbReference>
<dbReference type="PANTHER" id="PTHR42734">
    <property type="entry name" value="METAL TRANSPORT SYSTEM ATP-BINDING PROTEIN TM_0124-RELATED"/>
    <property type="match status" value="1"/>
</dbReference>
<evidence type="ECO:0000256" key="4">
    <source>
        <dbReference type="ARBA" id="ARBA00022840"/>
    </source>
</evidence>
<accession>A0A158SWI2</accession>
<keyword evidence="3" id="KW-0547">Nucleotide-binding</keyword>
<dbReference type="AlphaFoldDB" id="A0A158SWI2"/>
<proteinExistence type="inferred from homology"/>
<dbReference type="GO" id="GO:0005524">
    <property type="term" value="F:ATP binding"/>
    <property type="evidence" value="ECO:0007669"/>
    <property type="project" value="UniProtKB-KW"/>
</dbReference>
<dbReference type="PANTHER" id="PTHR42734:SF6">
    <property type="entry name" value="MOLYBDATE IMPORT ATP-BINDING PROTEIN MOLC"/>
    <property type="match status" value="1"/>
</dbReference>
<evidence type="ECO:0000256" key="2">
    <source>
        <dbReference type="ARBA" id="ARBA00022448"/>
    </source>
</evidence>
<gene>
    <name evidence="6" type="ORF">NTHI1209_00830</name>
</gene>
<dbReference type="InterPro" id="IPR050153">
    <property type="entry name" value="Metal_Ion_Import_ABC"/>
</dbReference>
<reference evidence="6 7" key="1">
    <citation type="submission" date="2014-05" db="EMBL/GenBank/DDBJ databases">
        <title>Methylome analysis of the phasevarions of Haemophilus influenzae.</title>
        <authorList>
            <person name="Atack J.M."/>
            <person name="Fox K.L."/>
            <person name="Power P.M."/>
            <person name="Clark T."/>
            <person name="Jurcisek J."/>
            <person name="Korlach J."/>
            <person name="Bakaletz L.O."/>
            <person name="Jennings M.P."/>
        </authorList>
    </citation>
    <scope>NUCLEOTIDE SEQUENCE [LARGE SCALE GENOMIC DNA]</scope>
    <source>
        <strain evidence="6 7">1209</strain>
    </source>
</reference>
<name>A0A158SWI2_HAEIF</name>
<feature type="domain" description="ABC transporter" evidence="5">
    <location>
        <begin position="3"/>
        <end position="238"/>
    </location>
</feature>
<protein>
    <submittedName>
        <fullName evidence="6">Putative ABC transporter ATP-binding protein</fullName>
    </submittedName>
</protein>
<evidence type="ECO:0000256" key="1">
    <source>
        <dbReference type="ARBA" id="ARBA00005417"/>
    </source>
</evidence>
<dbReference type="CDD" id="cd03214">
    <property type="entry name" value="ABC_Iron-Siderophores_B12_Hemin"/>
    <property type="match status" value="1"/>
</dbReference>
<keyword evidence="4 6" id="KW-0067">ATP-binding</keyword>
<dbReference type="InterPro" id="IPR017871">
    <property type="entry name" value="ABC_transporter-like_CS"/>
</dbReference>
<dbReference type="EMBL" id="JMQP01000002">
    <property type="protein sequence ID" value="KIS35226.1"/>
    <property type="molecule type" value="Genomic_DNA"/>
</dbReference>
<dbReference type="InterPro" id="IPR027417">
    <property type="entry name" value="P-loop_NTPase"/>
</dbReference>